<name>A0A2K9LU71_9VIRU</name>
<evidence type="ECO:0000313" key="1">
    <source>
        <dbReference type="EMBL" id="AUM61615.1"/>
    </source>
</evidence>
<accession>A0A2K9LU71</accession>
<proteinExistence type="predicted"/>
<protein>
    <submittedName>
        <fullName evidence="1">Putative capsid</fullName>
    </submittedName>
</protein>
<gene>
    <name evidence="1" type="primary">Cap</name>
</gene>
<dbReference type="InterPro" id="IPR029053">
    <property type="entry name" value="Viral_coat"/>
</dbReference>
<sequence length="229" mass="27102">MVRRYYRRRFVRRNTRRSIRRYTRRPTRAFRRKVQRVLYRTAETKYTILNFSGNFQGLINWWGCPDILVGANKNNRIGNKIWARWLTFDIYLLHSAAQGANLDTVIAHTVRLVWPKNMSNAEAVTHLNLTEFPVFDARNEENWILIKEWKFTTHNTEPANPQDYAGSTTMKRIKFAWAMNRKLEYSSNTDVTPEKNFYLVFSSQMLAGTLMANANIKMDGTFRVSYKDI</sequence>
<organism evidence="1">
    <name type="scientific">uncultured virus</name>
    <dbReference type="NCBI Taxonomy" id="340016"/>
    <lineage>
        <taxon>Viruses</taxon>
        <taxon>environmental samples</taxon>
    </lineage>
</organism>
<reference evidence="1" key="1">
    <citation type="submission" date="2017-01" db="EMBL/GenBank/DDBJ databases">
        <title>High-throughput sequencing uncovers low homogeneity in the biogeography of single-stranded DNA viruses.</title>
        <authorList>
            <person name="Pearson V.M."/>
            <person name="Rokyta D.R."/>
        </authorList>
    </citation>
    <scope>NUCLEOTIDE SEQUENCE</scope>
</reference>
<dbReference type="Gene3D" id="2.60.120.20">
    <property type="match status" value="1"/>
</dbReference>
<dbReference type="EMBL" id="KY487771">
    <property type="protein sequence ID" value="AUM61615.1"/>
    <property type="molecule type" value="Genomic_DNA"/>
</dbReference>